<organism evidence="1 2">
    <name type="scientific">Candidatus Competibacter phosphatis</name>
    <dbReference type="NCBI Taxonomy" id="221280"/>
    <lineage>
        <taxon>Bacteria</taxon>
        <taxon>Pseudomonadati</taxon>
        <taxon>Pseudomonadota</taxon>
        <taxon>Gammaproteobacteria</taxon>
        <taxon>Candidatus Competibacteraceae</taxon>
        <taxon>Candidatus Competibacter</taxon>
    </lineage>
</organism>
<dbReference type="RefSeq" id="WP_169250431.1">
    <property type="nucleotide sequence ID" value="NZ_SPMZ01000077.1"/>
</dbReference>
<evidence type="ECO:0008006" key="3">
    <source>
        <dbReference type="Google" id="ProtNLM"/>
    </source>
</evidence>
<comment type="caution">
    <text evidence="1">The sequence shown here is derived from an EMBL/GenBank/DDBJ whole genome shotgun (WGS) entry which is preliminary data.</text>
</comment>
<dbReference type="InterPro" id="IPR027417">
    <property type="entry name" value="P-loop_NTPase"/>
</dbReference>
<protein>
    <recommendedName>
        <fullName evidence="3">ATP-binding protein</fullName>
    </recommendedName>
</protein>
<keyword evidence="2" id="KW-1185">Reference proteome</keyword>
<reference evidence="1 2" key="1">
    <citation type="submission" date="2019-03" db="EMBL/GenBank/DDBJ databases">
        <title>Metabolic reconstructions from genomes of highly enriched 'Candidatus Accumulibacter' and 'Candidatus Competibacter' bioreactor populations.</title>
        <authorList>
            <person name="Annavajhala M.K."/>
            <person name="Welles L."/>
            <person name="Abbas B."/>
            <person name="Sorokin D."/>
            <person name="Park H."/>
            <person name="Van Loosdrecht M."/>
            <person name="Chandran K."/>
        </authorList>
    </citation>
    <scope>NUCLEOTIDE SEQUENCE [LARGE SCALE GENOMIC DNA]</scope>
    <source>
        <strain evidence="1 2">SBR_G</strain>
    </source>
</reference>
<dbReference type="EMBL" id="SPMZ01000077">
    <property type="protein sequence ID" value="NMQ21164.1"/>
    <property type="molecule type" value="Genomic_DNA"/>
</dbReference>
<dbReference type="Gene3D" id="3.40.50.300">
    <property type="entry name" value="P-loop containing nucleotide triphosphate hydrolases"/>
    <property type="match status" value="1"/>
</dbReference>
<evidence type="ECO:0000313" key="1">
    <source>
        <dbReference type="EMBL" id="NMQ21164.1"/>
    </source>
</evidence>
<dbReference type="Proteomes" id="UP000760480">
    <property type="component" value="Unassembled WGS sequence"/>
</dbReference>
<gene>
    <name evidence="1" type="ORF">E4P82_19355</name>
</gene>
<evidence type="ECO:0000313" key="2">
    <source>
        <dbReference type="Proteomes" id="UP000760480"/>
    </source>
</evidence>
<sequence length="988" mass="110084">MLEGLEVVLHALTQAAGVYAEDRCQLEAADSDTALVMTGGGLMTAIALQGLRQQWDAPAFERLVEAVTVALTPMAHRTCHSVQFVLERDPDRTVGEVERLLFPLRRAARRLGMAMDELLDDHRDRLLENCVSERTTVTVWTHRSALTAPEQRQERQRYRQGFRKLTPPYPPLEGQNVAAVFRPLRETHTAVVQTLVRDLDAAGLFLDLLSDHDFLHALRTSLEPMTSPAWRALLPGDPLPRRAWGRRRDLSELWYPRIGYQLLETPFERPLPDGVVQAGERWLSSVYMEFGPQDLRAFAALFAELDRALPVRIAFQLDGGFSHWRLRRVLADFWAFAGEYNRRISEAFTDLDVTRRTQPTPRLRVCATTWGPDAATARARVARLRAALEAWGAQQWRIERGAPAGAVLASLPGFAVDLSPGEPHAAPLSDAVRLLPLTRPALPWARGTVVFRSGDGKLLPFQPSSELQAAWITLYAGTLGSGKSLTLHHDNLAYLLNGEQAVPYLSIIEPGASSQGLIELCQAEVSPDRRALFVYRRLRQTPADAINPLDLQLGLRDLLPHERAFARNFLTVLATPAGQDHPPPGVLEVVSEVVLGLYPHFADDAHGHPKRYEARRDVRVDRALAEHGIAADTQTPWFHLVDRLFAAGDVRNAQRANRFAAPLLVDAIGFLAQSEKIRKTWGAVTVTDRGPLIDFVVRQWTYALNVFPMLSAPTAVDVTGARVLSLDVEEIATRGGVFSAWEASVALMLARHVAVAHFYLHENQIGDWPPLYQPYQRQRILELRAQHKRICLDEMHRLRGGAAATMAQLETDALESRKHGVEMAFCSPLFDHFPHGILQMATTRIVLGASEEEGDRIAERFGLNPAERRAMRQHLHGPTPDGAPMLISVDTSRGRFTQLVILTTGVQERWALTTVEQDRALRVQVMAKLPAAQARRALAKHFPGGSCVAELRTRTERLELTRGMVIAEEDRRLLIQELADEVVAGAGS</sequence>
<proteinExistence type="predicted"/>
<name>A0ABX1TT68_9GAMM</name>
<accession>A0ABX1TT68</accession>